<organism evidence="2 3">
    <name type="scientific">Portunus trituberculatus</name>
    <name type="common">Swimming crab</name>
    <name type="synonym">Neptunus trituberculatus</name>
    <dbReference type="NCBI Taxonomy" id="210409"/>
    <lineage>
        <taxon>Eukaryota</taxon>
        <taxon>Metazoa</taxon>
        <taxon>Ecdysozoa</taxon>
        <taxon>Arthropoda</taxon>
        <taxon>Crustacea</taxon>
        <taxon>Multicrustacea</taxon>
        <taxon>Malacostraca</taxon>
        <taxon>Eumalacostraca</taxon>
        <taxon>Eucarida</taxon>
        <taxon>Decapoda</taxon>
        <taxon>Pleocyemata</taxon>
        <taxon>Brachyura</taxon>
        <taxon>Eubrachyura</taxon>
        <taxon>Portunoidea</taxon>
        <taxon>Portunidae</taxon>
        <taxon>Portuninae</taxon>
        <taxon>Portunus</taxon>
    </lineage>
</organism>
<protein>
    <submittedName>
        <fullName evidence="2">Uncharacterized protein</fullName>
    </submittedName>
</protein>
<proteinExistence type="predicted"/>
<name>A0A5B7F2Q5_PORTR</name>
<reference evidence="2 3" key="1">
    <citation type="submission" date="2019-05" db="EMBL/GenBank/DDBJ databases">
        <title>Another draft genome of Portunus trituberculatus and its Hox gene families provides insights of decapod evolution.</title>
        <authorList>
            <person name="Jeong J.-H."/>
            <person name="Song I."/>
            <person name="Kim S."/>
            <person name="Choi T."/>
            <person name="Kim D."/>
            <person name="Ryu S."/>
            <person name="Kim W."/>
        </authorList>
    </citation>
    <scope>NUCLEOTIDE SEQUENCE [LARGE SCALE GENOMIC DNA]</scope>
    <source>
        <tissue evidence="2">Muscle</tissue>
    </source>
</reference>
<dbReference type="EMBL" id="VSRR010004481">
    <property type="protein sequence ID" value="MPC39797.1"/>
    <property type="molecule type" value="Genomic_DNA"/>
</dbReference>
<accession>A0A5B7F2Q5</accession>
<comment type="caution">
    <text evidence="2">The sequence shown here is derived from an EMBL/GenBank/DDBJ whole genome shotgun (WGS) entry which is preliminary data.</text>
</comment>
<sequence length="81" mass="9407">MQTSRRSERTSSRKSGRVAARTTLTKGRRRRGEQRRDLWTANDRERTCLYGQRQERLGKSIYQSPSPQHRGAKGRSVRACS</sequence>
<feature type="region of interest" description="Disordered" evidence="1">
    <location>
        <begin position="1"/>
        <end position="38"/>
    </location>
</feature>
<evidence type="ECO:0000313" key="3">
    <source>
        <dbReference type="Proteomes" id="UP000324222"/>
    </source>
</evidence>
<dbReference type="Proteomes" id="UP000324222">
    <property type="component" value="Unassembled WGS sequence"/>
</dbReference>
<keyword evidence="3" id="KW-1185">Reference proteome</keyword>
<feature type="compositionally biased region" description="Basic and acidic residues" evidence="1">
    <location>
        <begin position="1"/>
        <end position="11"/>
    </location>
</feature>
<evidence type="ECO:0000313" key="2">
    <source>
        <dbReference type="EMBL" id="MPC39797.1"/>
    </source>
</evidence>
<evidence type="ECO:0000256" key="1">
    <source>
        <dbReference type="SAM" id="MobiDB-lite"/>
    </source>
</evidence>
<dbReference type="AlphaFoldDB" id="A0A5B7F2Q5"/>
<feature type="region of interest" description="Disordered" evidence="1">
    <location>
        <begin position="50"/>
        <end position="81"/>
    </location>
</feature>
<feature type="compositionally biased region" description="Basic residues" evidence="1">
    <location>
        <begin position="70"/>
        <end position="81"/>
    </location>
</feature>
<gene>
    <name evidence="2" type="ORF">E2C01_033346</name>
</gene>